<dbReference type="Proteomes" id="UP000184387">
    <property type="component" value="Unassembled WGS sequence"/>
</dbReference>
<sequence length="297" mass="31777">MAIRSMTGFARTTGTLPDGTPFTWELRSVNGRGLDIRLRLPPGLDALEGPLKEAAGGRFARGNVTANLTLKREDRAPRLMLDQAALERAMALVAELAARMPGAAAPRPEAVLALPGVLRTEVEVPDETSEAARRAAVTEGFGQAMAELFAARAAEGARLGVILATLLDEIEALRAQAAREAARQPEAHRARLSAVLAELLEGERRVPEDRLAAEVALLAARSDVREELDRLGAHVEAARALLGEKAPIGRKLEFLTQEFGREANTLGAKSGSLGLTRLSLELKAAIERLREQAANVE</sequence>
<comment type="cofactor">
    <cofactor evidence="1">
        <name>a divalent metal cation</name>
        <dbReference type="ChEBI" id="CHEBI:60240"/>
    </cofactor>
</comment>
<organism evidence="8 9">
    <name type="scientific">Muricoccus roseus</name>
    <dbReference type="NCBI Taxonomy" id="198092"/>
    <lineage>
        <taxon>Bacteria</taxon>
        <taxon>Pseudomonadati</taxon>
        <taxon>Pseudomonadota</taxon>
        <taxon>Alphaproteobacteria</taxon>
        <taxon>Acetobacterales</taxon>
        <taxon>Roseomonadaceae</taxon>
        <taxon>Muricoccus</taxon>
    </lineage>
</organism>
<reference evidence="8 9" key="1">
    <citation type="submission" date="2016-11" db="EMBL/GenBank/DDBJ databases">
        <authorList>
            <person name="Jaros S."/>
            <person name="Januszkiewicz K."/>
            <person name="Wedrychowicz H."/>
        </authorList>
    </citation>
    <scope>NUCLEOTIDE SEQUENCE [LARGE SCALE GENOMIC DNA]</scope>
    <source>
        <strain evidence="8 9">DSM 14916</strain>
    </source>
</reference>
<dbReference type="EMBL" id="FQZF01000022">
    <property type="protein sequence ID" value="SHJ83423.1"/>
    <property type="molecule type" value="Genomic_DNA"/>
</dbReference>
<evidence type="ECO:0000313" key="9">
    <source>
        <dbReference type="Proteomes" id="UP000184387"/>
    </source>
</evidence>
<dbReference type="RefSeq" id="WP_073137033.1">
    <property type="nucleotide sequence ID" value="NZ_FQZF01000022.1"/>
</dbReference>
<dbReference type="AlphaFoldDB" id="A0A1M6MJG0"/>
<dbReference type="OrthoDB" id="9771229at2"/>
<evidence type="ECO:0000256" key="4">
    <source>
        <dbReference type="ARBA" id="ARBA00022801"/>
    </source>
</evidence>
<keyword evidence="3" id="KW-0255">Endonuclease</keyword>
<proteinExistence type="inferred from homology"/>
<evidence type="ECO:0000256" key="3">
    <source>
        <dbReference type="ARBA" id="ARBA00022759"/>
    </source>
</evidence>
<keyword evidence="9" id="KW-1185">Reference proteome</keyword>
<evidence type="ECO:0000259" key="7">
    <source>
        <dbReference type="Pfam" id="PF08340"/>
    </source>
</evidence>
<dbReference type="STRING" id="198092.SAMN02745194_03482"/>
<evidence type="ECO:0000313" key="8">
    <source>
        <dbReference type="EMBL" id="SHJ83423.1"/>
    </source>
</evidence>
<name>A0A1M6MJG0_9PROT</name>
<evidence type="ECO:0000256" key="2">
    <source>
        <dbReference type="ARBA" id="ARBA00022722"/>
    </source>
</evidence>
<dbReference type="Pfam" id="PF08340">
    <property type="entry name" value="YicC-like_C"/>
    <property type="match status" value="1"/>
</dbReference>
<gene>
    <name evidence="8" type="ORF">SAMN02745194_03482</name>
</gene>
<dbReference type="GO" id="GO:0004521">
    <property type="term" value="F:RNA endonuclease activity"/>
    <property type="evidence" value="ECO:0007669"/>
    <property type="project" value="InterPro"/>
</dbReference>
<protein>
    <submittedName>
        <fullName evidence="8">TIGR00255 family protein</fullName>
    </submittedName>
</protein>
<comment type="similarity">
    <text evidence="5">Belongs to the YicC/YloC family.</text>
</comment>
<evidence type="ECO:0000259" key="6">
    <source>
        <dbReference type="Pfam" id="PF03755"/>
    </source>
</evidence>
<evidence type="ECO:0000256" key="1">
    <source>
        <dbReference type="ARBA" id="ARBA00001968"/>
    </source>
</evidence>
<accession>A0A1M6MJG0</accession>
<feature type="domain" description="Endoribonuclease YicC-like C-terminal" evidence="7">
    <location>
        <begin position="180"/>
        <end position="297"/>
    </location>
</feature>
<dbReference type="InterPro" id="IPR013527">
    <property type="entry name" value="YicC-like_N"/>
</dbReference>
<keyword evidence="4" id="KW-0378">Hydrolase</keyword>
<dbReference type="PANTHER" id="PTHR30636">
    <property type="entry name" value="UPF0701 PROTEIN YICC"/>
    <property type="match status" value="1"/>
</dbReference>
<dbReference type="GO" id="GO:0016787">
    <property type="term" value="F:hydrolase activity"/>
    <property type="evidence" value="ECO:0007669"/>
    <property type="project" value="UniProtKB-KW"/>
</dbReference>
<keyword evidence="2" id="KW-0540">Nuclease</keyword>
<evidence type="ECO:0000256" key="5">
    <source>
        <dbReference type="ARBA" id="ARBA00035648"/>
    </source>
</evidence>
<dbReference type="NCBIfam" id="TIGR00255">
    <property type="entry name" value="YicC/YloC family endoribonuclease"/>
    <property type="match status" value="1"/>
</dbReference>
<dbReference type="InterPro" id="IPR013551">
    <property type="entry name" value="YicC-like_C"/>
</dbReference>
<dbReference type="InterPro" id="IPR005229">
    <property type="entry name" value="YicC/YloC-like"/>
</dbReference>
<dbReference type="PANTHER" id="PTHR30636:SF3">
    <property type="entry name" value="UPF0701 PROTEIN YICC"/>
    <property type="match status" value="1"/>
</dbReference>
<feature type="domain" description="Endoribonuclease YicC-like N-terminal" evidence="6">
    <location>
        <begin position="3"/>
        <end position="159"/>
    </location>
</feature>
<dbReference type="Pfam" id="PF03755">
    <property type="entry name" value="YicC-like_N"/>
    <property type="match status" value="1"/>
</dbReference>